<evidence type="ECO:0000256" key="2">
    <source>
        <dbReference type="RuleBase" id="RU364116"/>
    </source>
</evidence>
<accession>A0A9D9H2I5</accession>
<dbReference type="Pfam" id="PF06969">
    <property type="entry name" value="HemN_C"/>
    <property type="match status" value="1"/>
</dbReference>
<dbReference type="GO" id="GO:0005737">
    <property type="term" value="C:cytoplasm"/>
    <property type="evidence" value="ECO:0007669"/>
    <property type="project" value="UniProtKB-SubCell"/>
</dbReference>
<comment type="similarity">
    <text evidence="1">Belongs to the anaerobic coproporphyrinogen-III oxidase family. HemW subfamily.</text>
</comment>
<comment type="caution">
    <text evidence="4">The sequence shown here is derived from an EMBL/GenBank/DDBJ whole genome shotgun (WGS) entry which is preliminary data.</text>
</comment>
<keyword evidence="2" id="KW-0349">Heme</keyword>
<proteinExistence type="inferred from homology"/>
<dbReference type="GO" id="GO:0051539">
    <property type="term" value="F:4 iron, 4 sulfur cluster binding"/>
    <property type="evidence" value="ECO:0007669"/>
    <property type="project" value="UniProtKB-UniRule"/>
</dbReference>
<comment type="subcellular location">
    <subcellularLocation>
        <location evidence="2">Cytoplasm</location>
    </subcellularLocation>
</comment>
<evidence type="ECO:0000313" key="4">
    <source>
        <dbReference type="EMBL" id="MBO8436700.1"/>
    </source>
</evidence>
<dbReference type="Proteomes" id="UP000823615">
    <property type="component" value="Unassembled WGS sequence"/>
</dbReference>
<evidence type="ECO:0000259" key="3">
    <source>
        <dbReference type="PROSITE" id="PS51918"/>
    </source>
</evidence>
<dbReference type="PROSITE" id="PS51918">
    <property type="entry name" value="RADICAL_SAM"/>
    <property type="match status" value="1"/>
</dbReference>
<dbReference type="InterPro" id="IPR004559">
    <property type="entry name" value="HemW-like"/>
</dbReference>
<dbReference type="InterPro" id="IPR034505">
    <property type="entry name" value="Coproporphyrinogen-III_oxidase"/>
</dbReference>
<keyword evidence="2" id="KW-0143">Chaperone</keyword>
<sequence>MKGLDYSQPLSLYIHVPFCTRKCDYCAFYSVPYSKVPEKWIDRYVDIIIAEIDALNRDYGKAYYTVYIGGGNPAMIGWENIRRIVEKASENGRAEEVTVEMNPENVSASILSLSDIVTRVSVGIQSMDENVLGMLGRNAKREDNIRALSLLSSSPFRWNADIITAVPGESVETTLMDIEAVASYNPGHISFYCLTFEENTPLIARAKPIGEEEETAFLSSGWAKLKELGYEHYEVSAFARAGERSKHNMVYWNLGQYVGFGAGAEGSIGWQRVTTLRDSETVDAFVAAPEMKCTPLTATETEEEFLLVALRTKDGIDKKLYENRFGHSFDSLYSEAIKRVSKDSYVDSPDCFRVTEEGFMSLDWIILQLAMGL</sequence>
<dbReference type="NCBIfam" id="TIGR00539">
    <property type="entry name" value="hemN_rel"/>
    <property type="match status" value="1"/>
</dbReference>
<name>A0A9D9H2I5_9SPIO</name>
<dbReference type="SFLD" id="SFLDF00562">
    <property type="entry name" value="HemN-like__clustered_with_heat"/>
    <property type="match status" value="1"/>
</dbReference>
<dbReference type="GO" id="GO:0004109">
    <property type="term" value="F:coproporphyrinogen oxidase activity"/>
    <property type="evidence" value="ECO:0007669"/>
    <property type="project" value="InterPro"/>
</dbReference>
<dbReference type="PANTHER" id="PTHR13932">
    <property type="entry name" value="COPROPORPHYRINIGEN III OXIDASE"/>
    <property type="match status" value="1"/>
</dbReference>
<keyword evidence="2" id="KW-0411">Iron-sulfur</keyword>
<protein>
    <recommendedName>
        <fullName evidence="2">Heme chaperone HemW</fullName>
    </recommendedName>
</protein>
<dbReference type="AlphaFoldDB" id="A0A9D9H2I5"/>
<dbReference type="InterPro" id="IPR006638">
    <property type="entry name" value="Elp3/MiaA/NifB-like_rSAM"/>
</dbReference>
<gene>
    <name evidence="4" type="primary">hemW</name>
    <name evidence="4" type="ORF">IAA97_06955</name>
</gene>
<keyword evidence="2" id="KW-0963">Cytoplasm</keyword>
<dbReference type="SUPFAM" id="SSF102114">
    <property type="entry name" value="Radical SAM enzymes"/>
    <property type="match status" value="1"/>
</dbReference>
<evidence type="ECO:0000256" key="1">
    <source>
        <dbReference type="ARBA" id="ARBA00006100"/>
    </source>
</evidence>
<dbReference type="SFLD" id="SFLDG01065">
    <property type="entry name" value="anaerobic_coproporphyrinogen-I"/>
    <property type="match status" value="1"/>
</dbReference>
<dbReference type="GO" id="GO:0006779">
    <property type="term" value="P:porphyrin-containing compound biosynthetic process"/>
    <property type="evidence" value="ECO:0007669"/>
    <property type="project" value="InterPro"/>
</dbReference>
<dbReference type="CDD" id="cd01335">
    <property type="entry name" value="Radical_SAM"/>
    <property type="match status" value="1"/>
</dbReference>
<dbReference type="InterPro" id="IPR007197">
    <property type="entry name" value="rSAM"/>
</dbReference>
<dbReference type="PANTHER" id="PTHR13932:SF5">
    <property type="entry name" value="RADICAL S-ADENOSYL METHIONINE DOMAIN-CONTAINING PROTEIN 1, MITOCHONDRIAL"/>
    <property type="match status" value="1"/>
</dbReference>
<keyword evidence="2" id="KW-0479">Metal-binding</keyword>
<dbReference type="GO" id="GO:0046872">
    <property type="term" value="F:metal ion binding"/>
    <property type="evidence" value="ECO:0007669"/>
    <property type="project" value="UniProtKB-UniRule"/>
</dbReference>
<reference evidence="4" key="1">
    <citation type="submission" date="2020-10" db="EMBL/GenBank/DDBJ databases">
        <authorList>
            <person name="Gilroy R."/>
        </authorList>
    </citation>
    <scope>NUCLEOTIDE SEQUENCE</scope>
    <source>
        <strain evidence="4">7293</strain>
    </source>
</reference>
<keyword evidence="2" id="KW-0004">4Fe-4S</keyword>
<keyword evidence="2" id="KW-0949">S-adenosyl-L-methionine</keyword>
<reference evidence="4" key="2">
    <citation type="journal article" date="2021" name="PeerJ">
        <title>Extensive microbial diversity within the chicken gut microbiome revealed by metagenomics and culture.</title>
        <authorList>
            <person name="Gilroy R."/>
            <person name="Ravi A."/>
            <person name="Getino M."/>
            <person name="Pursley I."/>
            <person name="Horton D.L."/>
            <person name="Alikhan N.F."/>
            <person name="Baker D."/>
            <person name="Gharbi K."/>
            <person name="Hall N."/>
            <person name="Watson M."/>
            <person name="Adriaenssens E.M."/>
            <person name="Foster-Nyarko E."/>
            <person name="Jarju S."/>
            <person name="Secka A."/>
            <person name="Antonio M."/>
            <person name="Oren A."/>
            <person name="Chaudhuri R.R."/>
            <person name="La Ragione R."/>
            <person name="Hildebrand F."/>
            <person name="Pallen M.J."/>
        </authorList>
    </citation>
    <scope>NUCLEOTIDE SEQUENCE</scope>
    <source>
        <strain evidence="4">7293</strain>
    </source>
</reference>
<feature type="domain" description="Radical SAM core" evidence="3">
    <location>
        <begin position="4"/>
        <end position="231"/>
    </location>
</feature>
<comment type="function">
    <text evidence="2">Probably acts as a heme chaperone, transferring heme to an unknown acceptor. Binds one molecule of heme per monomer, possibly covalently. Binds 1 [4Fe-4S] cluster. The cluster is coordinated with 3 cysteines and an exchangeable S-adenosyl-L-methionine.</text>
</comment>
<dbReference type="SFLD" id="SFLDS00029">
    <property type="entry name" value="Radical_SAM"/>
    <property type="match status" value="1"/>
</dbReference>
<dbReference type="InterPro" id="IPR010723">
    <property type="entry name" value="HemN_C"/>
</dbReference>
<dbReference type="InterPro" id="IPR058240">
    <property type="entry name" value="rSAM_sf"/>
</dbReference>
<organism evidence="4 5">
    <name type="scientific">Candidatus Ornithospirochaeta stercoripullorum</name>
    <dbReference type="NCBI Taxonomy" id="2840899"/>
    <lineage>
        <taxon>Bacteria</taxon>
        <taxon>Pseudomonadati</taxon>
        <taxon>Spirochaetota</taxon>
        <taxon>Spirochaetia</taxon>
        <taxon>Spirochaetales</taxon>
        <taxon>Spirochaetaceae</taxon>
        <taxon>Spirochaetaceae incertae sedis</taxon>
        <taxon>Candidatus Ornithospirochaeta</taxon>
    </lineage>
</organism>
<dbReference type="SMART" id="SM00729">
    <property type="entry name" value="Elp3"/>
    <property type="match status" value="1"/>
</dbReference>
<dbReference type="Pfam" id="PF04055">
    <property type="entry name" value="Radical_SAM"/>
    <property type="match status" value="1"/>
</dbReference>
<dbReference type="Gene3D" id="3.80.30.20">
    <property type="entry name" value="tm_1862 like domain"/>
    <property type="match status" value="1"/>
</dbReference>
<dbReference type="EMBL" id="JADIMT010000080">
    <property type="protein sequence ID" value="MBO8436700.1"/>
    <property type="molecule type" value="Genomic_DNA"/>
</dbReference>
<keyword evidence="2" id="KW-0408">Iron</keyword>
<evidence type="ECO:0000313" key="5">
    <source>
        <dbReference type="Proteomes" id="UP000823615"/>
    </source>
</evidence>
<dbReference type="InterPro" id="IPR023404">
    <property type="entry name" value="rSAM_horseshoe"/>
</dbReference>